<comment type="caution">
    <text evidence="1">The sequence shown here is derived from an EMBL/GenBank/DDBJ whole genome shotgun (WGS) entry which is preliminary data.</text>
</comment>
<proteinExistence type="predicted"/>
<protein>
    <submittedName>
        <fullName evidence="1">AlpA family phage regulatory protein</fullName>
    </submittedName>
</protein>
<dbReference type="Proteomes" id="UP000664554">
    <property type="component" value="Unassembled WGS sequence"/>
</dbReference>
<dbReference type="Gene3D" id="1.10.238.160">
    <property type="match status" value="1"/>
</dbReference>
<organism evidence="1 2">
    <name type="scientific">Psychrobacter coccoides</name>
    <dbReference type="NCBI Taxonomy" id="2818440"/>
    <lineage>
        <taxon>Bacteria</taxon>
        <taxon>Pseudomonadati</taxon>
        <taxon>Pseudomonadota</taxon>
        <taxon>Gammaproteobacteria</taxon>
        <taxon>Moraxellales</taxon>
        <taxon>Moraxellaceae</taxon>
        <taxon>Psychrobacter</taxon>
    </lineage>
</organism>
<sequence length="96" mass="11137">MLSFTYKEIIMENLNANTQQNVSASSMPQIPRMLPLKQVMHYTGLSSTTIYDMLDKRSNRYDPTFPIQVKLSKGRVAWVESEVAQWIEDKIAARFH</sequence>
<dbReference type="PANTHER" id="PTHR36154">
    <property type="entry name" value="DNA-BINDING TRANSCRIPTIONAL ACTIVATOR ALPA"/>
    <property type="match status" value="1"/>
</dbReference>
<evidence type="ECO:0000313" key="1">
    <source>
        <dbReference type="EMBL" id="MBO1530639.1"/>
    </source>
</evidence>
<dbReference type="InterPro" id="IPR052931">
    <property type="entry name" value="Prophage_regulatory_activator"/>
</dbReference>
<reference evidence="1 2" key="1">
    <citation type="submission" date="2021-03" db="EMBL/GenBank/DDBJ databases">
        <authorList>
            <person name="Shang D.-D."/>
            <person name="Du Z.-J."/>
            <person name="Chen G.-J."/>
        </authorList>
    </citation>
    <scope>NUCLEOTIDE SEQUENCE [LARGE SCALE GENOMIC DNA]</scope>
    <source>
        <strain evidence="1 2">F1192</strain>
    </source>
</reference>
<dbReference type="Pfam" id="PF05930">
    <property type="entry name" value="Phage_AlpA"/>
    <property type="match status" value="1"/>
</dbReference>
<accession>A0ABS3NNN3</accession>
<dbReference type="EMBL" id="JAGBKM010000007">
    <property type="protein sequence ID" value="MBO1530639.1"/>
    <property type="molecule type" value="Genomic_DNA"/>
</dbReference>
<name>A0ABS3NNN3_9GAMM</name>
<dbReference type="InterPro" id="IPR010260">
    <property type="entry name" value="AlpA"/>
</dbReference>
<dbReference type="PANTHER" id="PTHR36154:SF1">
    <property type="entry name" value="DNA-BINDING TRANSCRIPTIONAL ACTIVATOR ALPA"/>
    <property type="match status" value="1"/>
</dbReference>
<evidence type="ECO:0000313" key="2">
    <source>
        <dbReference type="Proteomes" id="UP000664554"/>
    </source>
</evidence>
<keyword evidence="2" id="KW-1185">Reference proteome</keyword>
<gene>
    <name evidence="1" type="ORF">J3492_05365</name>
</gene>